<dbReference type="InterPro" id="IPR007696">
    <property type="entry name" value="DNA_mismatch_repair_MutS_core"/>
</dbReference>
<feature type="domain" description="DNA mismatch repair protein MutS core" evidence="6">
    <location>
        <begin position="2"/>
        <end position="266"/>
    </location>
</feature>
<keyword evidence="2" id="KW-0547">Nucleotide-binding</keyword>
<evidence type="ECO:0000259" key="6">
    <source>
        <dbReference type="SMART" id="SM00533"/>
    </source>
</evidence>
<accession>A0A7R8Z124</accession>
<evidence type="ECO:0008006" key="10">
    <source>
        <dbReference type="Google" id="ProtNLM"/>
    </source>
</evidence>
<feature type="domain" description="DNA mismatch repair proteins mutS family" evidence="7">
    <location>
        <begin position="283"/>
        <end position="463"/>
    </location>
</feature>
<keyword evidence="9" id="KW-1185">Reference proteome</keyword>
<dbReference type="InterPro" id="IPR027417">
    <property type="entry name" value="P-loop_NTPase"/>
</dbReference>
<proteinExistence type="inferred from homology"/>
<dbReference type="SUPFAM" id="SSF52540">
    <property type="entry name" value="P-loop containing nucleoside triphosphate hydrolases"/>
    <property type="match status" value="1"/>
</dbReference>
<comment type="similarity">
    <text evidence="1">Belongs to the DNA mismatch repair MutS family.</text>
</comment>
<keyword evidence="3" id="KW-0067">ATP-binding</keyword>
<evidence type="ECO:0000313" key="8">
    <source>
        <dbReference type="EMBL" id="CAD7089356.1"/>
    </source>
</evidence>
<keyword evidence="4" id="KW-0238">DNA-binding</keyword>
<dbReference type="InterPro" id="IPR045076">
    <property type="entry name" value="MutS"/>
</dbReference>
<dbReference type="GO" id="GO:0140664">
    <property type="term" value="F:ATP-dependent DNA damage sensor activity"/>
    <property type="evidence" value="ECO:0007669"/>
    <property type="project" value="InterPro"/>
</dbReference>
<evidence type="ECO:0000256" key="3">
    <source>
        <dbReference type="ARBA" id="ARBA00022840"/>
    </source>
</evidence>
<dbReference type="GO" id="GO:0005634">
    <property type="term" value="C:nucleus"/>
    <property type="evidence" value="ECO:0007669"/>
    <property type="project" value="TreeGrafter"/>
</dbReference>
<keyword evidence="5" id="KW-0469">Meiosis</keyword>
<dbReference type="InParanoid" id="A0A7R8Z124"/>
<dbReference type="PANTHER" id="PTHR11361:SF21">
    <property type="entry name" value="MUTS PROTEIN HOMOLOG 4"/>
    <property type="match status" value="1"/>
</dbReference>
<evidence type="ECO:0000256" key="4">
    <source>
        <dbReference type="ARBA" id="ARBA00023125"/>
    </source>
</evidence>
<dbReference type="InterPro" id="IPR036187">
    <property type="entry name" value="DNA_mismatch_repair_MutS_sf"/>
</dbReference>
<gene>
    <name evidence="8" type="ORF">HERILL_LOCUS11911</name>
</gene>
<dbReference type="Gene3D" id="3.40.50.300">
    <property type="entry name" value="P-loop containing nucleotide triphosphate hydrolases"/>
    <property type="match status" value="2"/>
</dbReference>
<dbReference type="GO" id="GO:0006298">
    <property type="term" value="P:mismatch repair"/>
    <property type="evidence" value="ECO:0007669"/>
    <property type="project" value="InterPro"/>
</dbReference>
<evidence type="ECO:0000256" key="1">
    <source>
        <dbReference type="ARBA" id="ARBA00006271"/>
    </source>
</evidence>
<evidence type="ECO:0000259" key="7">
    <source>
        <dbReference type="SMART" id="SM00534"/>
    </source>
</evidence>
<dbReference type="AlphaFoldDB" id="A0A7R8Z124"/>
<protein>
    <recommendedName>
        <fullName evidence="10">MutS-like protein</fullName>
    </recommendedName>
</protein>
<dbReference type="SMART" id="SM00534">
    <property type="entry name" value="MUTSac"/>
    <property type="match status" value="1"/>
</dbReference>
<dbReference type="GO" id="GO:0007131">
    <property type="term" value="P:reciprocal meiotic recombination"/>
    <property type="evidence" value="ECO:0007669"/>
    <property type="project" value="TreeGrafter"/>
</dbReference>
<evidence type="ECO:0000256" key="2">
    <source>
        <dbReference type="ARBA" id="ARBA00022741"/>
    </source>
</evidence>
<evidence type="ECO:0000313" key="9">
    <source>
        <dbReference type="Proteomes" id="UP000594454"/>
    </source>
</evidence>
<dbReference type="PANTHER" id="PTHR11361">
    <property type="entry name" value="DNA MISMATCH REPAIR PROTEIN MUTS FAMILY MEMBER"/>
    <property type="match status" value="1"/>
</dbReference>
<dbReference type="SMART" id="SM00533">
    <property type="entry name" value="MUTSd"/>
    <property type="match status" value="1"/>
</dbReference>
<dbReference type="GO" id="GO:0030983">
    <property type="term" value="F:mismatched DNA binding"/>
    <property type="evidence" value="ECO:0007669"/>
    <property type="project" value="InterPro"/>
</dbReference>
<dbReference type="InterPro" id="IPR000432">
    <property type="entry name" value="DNA_mismatch_repair_MutS_C"/>
</dbReference>
<dbReference type="Proteomes" id="UP000594454">
    <property type="component" value="Chromosome 4"/>
</dbReference>
<sequence length="824" mass="93142">MSKNGGVFLRQLHEILSEDNKIKSIETMLNQVLLLKSTLENLPHLRDVLNCYKSEIFVNISNILKDPRFDQMLTEIKKVIQPEVQSIKATTQCFQRIYAIKSGICEYLDFMRTIYSNLIEVMRGTVSDLAVKLGLPLRMIYAVSKGFHMQLTFSSKNPRISIPSGLDIIYQRGNNYYLTNPDLYKLNVRVSDVIDELHLASYRIARNLVENLLNNADANYELVSAVSKLDIILSLAKASARSGYCCPKFGRETRVVGAIYPFLEYTSSQPMPVPNNIIGTPDYNFYIITGPNMGGKTLYIKTIAVLQIMAQMKEFQYIFAKITPNSLVFIDEICRNTNPEEGKLIALKICKSLASIGIQQINQANKKTNEKKSEQTTNLLDATLPFIYLTTHFLELTKSADDFLNISNLFLHAEQNVVEDRLHLTYTHKVMEGVTPIRGYGLALARTVRFPPGVIERAEEIYQQLLINDKDNLQTENGFPPRNTSHPIIVNLEESIRNITQPMHHQTAPILKTVPSFLNKSVPNGSQNDSSCLENKSGLLELNAEFYDVFAQIASTLRDKLPECQEKCKDLVENFIKRQPAELLDAIYQIKKQDFDDLTSCSICNAEAISGDKSTFTIERTNLLDLSFHSLVRRLGCDDSKDALRTLPCTPSAVSNLSEFYRYTPLTDIRSYISVTPLIESIASGYAQTCPVNTHNKLSARTYEIETGHLTFPMRRRAFNFQNSNYPKATQSNSDCNSSVLQLQKLVRKANVTSTNETSQSFQPLSYNESVSSQDQIKKIGNLSSLDFGSGYSSAENHNLGKLQKVHLKYGKKSRTIWRKIEKS</sequence>
<organism evidence="8 9">
    <name type="scientific">Hermetia illucens</name>
    <name type="common">Black soldier fly</name>
    <dbReference type="NCBI Taxonomy" id="343691"/>
    <lineage>
        <taxon>Eukaryota</taxon>
        <taxon>Metazoa</taxon>
        <taxon>Ecdysozoa</taxon>
        <taxon>Arthropoda</taxon>
        <taxon>Hexapoda</taxon>
        <taxon>Insecta</taxon>
        <taxon>Pterygota</taxon>
        <taxon>Neoptera</taxon>
        <taxon>Endopterygota</taxon>
        <taxon>Diptera</taxon>
        <taxon>Brachycera</taxon>
        <taxon>Stratiomyomorpha</taxon>
        <taxon>Stratiomyidae</taxon>
        <taxon>Hermetiinae</taxon>
        <taxon>Hermetia</taxon>
    </lineage>
</organism>
<name>A0A7R8Z124_HERIL</name>
<dbReference type="GO" id="GO:0005524">
    <property type="term" value="F:ATP binding"/>
    <property type="evidence" value="ECO:0007669"/>
    <property type="project" value="UniProtKB-KW"/>
</dbReference>
<reference evidence="8 9" key="1">
    <citation type="submission" date="2020-11" db="EMBL/GenBank/DDBJ databases">
        <authorList>
            <person name="Wallbank WR R."/>
            <person name="Pardo Diaz C."/>
            <person name="Kozak K."/>
            <person name="Martin S."/>
            <person name="Jiggins C."/>
            <person name="Moest M."/>
            <person name="Warren A I."/>
            <person name="Generalovic N T."/>
            <person name="Byers J.R.P. K."/>
            <person name="Montejo-Kovacevich G."/>
            <person name="Yen C E."/>
        </authorList>
    </citation>
    <scope>NUCLEOTIDE SEQUENCE [LARGE SCALE GENOMIC DNA]</scope>
</reference>
<dbReference type="EMBL" id="LR899012">
    <property type="protein sequence ID" value="CAD7089356.1"/>
    <property type="molecule type" value="Genomic_DNA"/>
</dbReference>
<dbReference type="Pfam" id="PF00488">
    <property type="entry name" value="MutS_V"/>
    <property type="match status" value="1"/>
</dbReference>
<dbReference type="SUPFAM" id="SSF48334">
    <property type="entry name" value="DNA repair protein MutS, domain III"/>
    <property type="match status" value="1"/>
</dbReference>
<evidence type="ECO:0000256" key="5">
    <source>
        <dbReference type="ARBA" id="ARBA00023254"/>
    </source>
</evidence>